<gene>
    <name evidence="1" type="ORF">M407DRAFT_27951</name>
</gene>
<evidence type="ECO:0000313" key="1">
    <source>
        <dbReference type="EMBL" id="KIO22553.1"/>
    </source>
</evidence>
<dbReference type="Gene3D" id="3.80.10.10">
    <property type="entry name" value="Ribonuclease Inhibitor"/>
    <property type="match status" value="1"/>
</dbReference>
<organism evidence="1 2">
    <name type="scientific">Tulasnella calospora MUT 4182</name>
    <dbReference type="NCBI Taxonomy" id="1051891"/>
    <lineage>
        <taxon>Eukaryota</taxon>
        <taxon>Fungi</taxon>
        <taxon>Dikarya</taxon>
        <taxon>Basidiomycota</taxon>
        <taxon>Agaricomycotina</taxon>
        <taxon>Agaricomycetes</taxon>
        <taxon>Cantharellales</taxon>
        <taxon>Tulasnellaceae</taxon>
        <taxon>Tulasnella</taxon>
    </lineage>
</organism>
<sequence length="514" mass="58527">MTPSIKKLRCLNNALNIHHLPIELLFFIFECVLRAEATALMYYRQICTLSGVCARWLFTIHHSPQLWTNVAAIIKQEGLRKVLERSSDKLIDVEYDPPLGYGWRYGQPHFVDFLGNTSSANRRWRTLVLGTSYYPGDRPSDFLQFPAPNLERLVFKNDQGWDMEDVELFGGKCPNLKHIHLERAEFNWSQAAFKRLESLKLFEVYFGSVGPILDVIRDIPQLKTLEIRDCDVSEEVPANTQPVSLPNLDFLRAEFNNDNESTCATKEFLDHVSAPPRCSLYISLVDLDDEDSFVATFCEWLFAKQTKEVLEGLERFKFGFNITEDDRDILETFELFSGSANIKGGIRGSRAEDAYYVLEYIHGLFQRSHASKPFVTLSLSGFGVVLLNYLPHFSARFKDPPPITCLELVNPVWPSQNAPNEGESDELALQTASPFSTVRGLIFREACPDGILEIVLEALGDSQARTHSISQCRVENLDYVEIHVEDQDFNKAEAVVEILRNDPRIGKIDLYVAL</sequence>
<dbReference type="Proteomes" id="UP000054248">
    <property type="component" value="Unassembled WGS sequence"/>
</dbReference>
<reference evidence="1 2" key="1">
    <citation type="submission" date="2014-04" db="EMBL/GenBank/DDBJ databases">
        <authorList>
            <consortium name="DOE Joint Genome Institute"/>
            <person name="Kuo A."/>
            <person name="Girlanda M."/>
            <person name="Perotto S."/>
            <person name="Kohler A."/>
            <person name="Nagy L.G."/>
            <person name="Floudas D."/>
            <person name="Copeland A."/>
            <person name="Barry K.W."/>
            <person name="Cichocki N."/>
            <person name="Veneault-Fourrey C."/>
            <person name="LaButti K."/>
            <person name="Lindquist E.A."/>
            <person name="Lipzen A."/>
            <person name="Lundell T."/>
            <person name="Morin E."/>
            <person name="Murat C."/>
            <person name="Sun H."/>
            <person name="Tunlid A."/>
            <person name="Henrissat B."/>
            <person name="Grigoriev I.V."/>
            <person name="Hibbett D.S."/>
            <person name="Martin F."/>
            <person name="Nordberg H.P."/>
            <person name="Cantor M.N."/>
            <person name="Hua S.X."/>
        </authorList>
    </citation>
    <scope>NUCLEOTIDE SEQUENCE [LARGE SCALE GENOMIC DNA]</scope>
    <source>
        <strain evidence="1 2">MUT 4182</strain>
    </source>
</reference>
<protein>
    <recommendedName>
        <fullName evidence="3">F-box domain-containing protein</fullName>
    </recommendedName>
</protein>
<dbReference type="AlphaFoldDB" id="A0A0C3KMF9"/>
<dbReference type="STRING" id="1051891.A0A0C3KMF9"/>
<dbReference type="HOGENOM" id="CLU_532306_0_0_1"/>
<dbReference type="InterPro" id="IPR032675">
    <property type="entry name" value="LRR_dom_sf"/>
</dbReference>
<proteinExistence type="predicted"/>
<evidence type="ECO:0000313" key="2">
    <source>
        <dbReference type="Proteomes" id="UP000054248"/>
    </source>
</evidence>
<keyword evidence="2" id="KW-1185">Reference proteome</keyword>
<dbReference type="EMBL" id="KN823107">
    <property type="protein sequence ID" value="KIO22553.1"/>
    <property type="molecule type" value="Genomic_DNA"/>
</dbReference>
<name>A0A0C3KMF9_9AGAM</name>
<dbReference type="OrthoDB" id="3365698at2759"/>
<evidence type="ECO:0008006" key="3">
    <source>
        <dbReference type="Google" id="ProtNLM"/>
    </source>
</evidence>
<accession>A0A0C3KMF9</accession>
<reference evidence="2" key="2">
    <citation type="submission" date="2015-01" db="EMBL/GenBank/DDBJ databases">
        <title>Evolutionary Origins and Diversification of the Mycorrhizal Mutualists.</title>
        <authorList>
            <consortium name="DOE Joint Genome Institute"/>
            <consortium name="Mycorrhizal Genomics Consortium"/>
            <person name="Kohler A."/>
            <person name="Kuo A."/>
            <person name="Nagy L.G."/>
            <person name="Floudas D."/>
            <person name="Copeland A."/>
            <person name="Barry K.W."/>
            <person name="Cichocki N."/>
            <person name="Veneault-Fourrey C."/>
            <person name="LaButti K."/>
            <person name="Lindquist E.A."/>
            <person name="Lipzen A."/>
            <person name="Lundell T."/>
            <person name="Morin E."/>
            <person name="Murat C."/>
            <person name="Riley R."/>
            <person name="Ohm R."/>
            <person name="Sun H."/>
            <person name="Tunlid A."/>
            <person name="Henrissat B."/>
            <person name="Grigoriev I.V."/>
            <person name="Hibbett D.S."/>
            <person name="Martin F."/>
        </authorList>
    </citation>
    <scope>NUCLEOTIDE SEQUENCE [LARGE SCALE GENOMIC DNA]</scope>
    <source>
        <strain evidence="2">MUT 4182</strain>
    </source>
</reference>
<dbReference type="Gene3D" id="1.20.1280.50">
    <property type="match status" value="1"/>
</dbReference>
<dbReference type="SUPFAM" id="SSF52047">
    <property type="entry name" value="RNI-like"/>
    <property type="match status" value="1"/>
</dbReference>